<dbReference type="Gene3D" id="1.50.10.20">
    <property type="match status" value="1"/>
</dbReference>
<dbReference type="InterPro" id="IPR007822">
    <property type="entry name" value="LANC-like"/>
</dbReference>
<dbReference type="InterPro" id="IPR025410">
    <property type="entry name" value="Lant_dehyd"/>
</dbReference>
<sequence>METGCSVAPTPTDVFAPVVAPWVQAATTRLRIVLAGLPAAAVDTSALVGSFTARLTSRLAGLVAPLLVHELSQATGLWGEDEHERFTAFLRRSHFRSAPVLVRQLDTERDTAVAAVTEIATRYAADRHRLAGTLLGDAAALVGLDPCGERHQGGRATTVLCLADGQRVVYRPRGVDAHLALTRVVELVNDLVPLDLATVGAVPGGEHGWTEFVEPAPLPTSDANPFFHRLGGLLAVLHLVRATDMRCENVIARADQPLLVDVETLFRAELPGGQPDPAAVALARSVARSGVLPAAAGRHGLVDVSAAGGDAGQETSGTTTEWLDAGTDGMHAVLIPERTPGAANRPVWRGSPVEAAGHTDAVLAGFRLVYDTIRLHRPEFARLLAICASVPVRIVARPVARYTELLATARRPAMVRDAETRSRALRDACASGSLPGLADVEAAELDAGDVPLFTARADGHDLESAGGRLPGVLATSGFQDALACLASFAEPDRTDQEWLIAASLATRRPAVVGRSGRPTTADDVLSVARGLADLIVASGHGTSRINWIGLEPAARARWLVRPMGAGLAHGYTGVALFLAQLGRITEDDHYTDTARRALTSVPELLDAARDNDDMIAATGPGAFTGFGGIGYALARIAALLDDRRIARWARTAVRLADLASEVEVPGYGFAAALRALDAEIGCSPARDLAEHYPDGPAGPVRWCPHGAAAWTDEDLSLCHGKLGHADVSVDSWSTTTRLRRTDEVLASLRRDGLRCATPNGVPTPGLLSGLAGLGLGLLRLGFPGHTPSVLRFDPAD</sequence>
<keyword evidence="3" id="KW-1185">Reference proteome</keyword>
<feature type="domain" description="Lantibiotic biosynthesis protein dehydration" evidence="1">
    <location>
        <begin position="99"/>
        <end position="455"/>
    </location>
</feature>
<proteinExistence type="predicted"/>
<reference evidence="3" key="1">
    <citation type="submission" date="2016-10" db="EMBL/GenBank/DDBJ databases">
        <authorList>
            <person name="Varghese N."/>
            <person name="Submissions S."/>
        </authorList>
    </citation>
    <scope>NUCLEOTIDE SEQUENCE [LARGE SCALE GENOMIC DNA]</scope>
    <source>
        <strain evidence="3">CGMCC 4.3506</strain>
    </source>
</reference>
<dbReference type="CDD" id="cd04792">
    <property type="entry name" value="LanM-like"/>
    <property type="match status" value="1"/>
</dbReference>
<dbReference type="Pfam" id="PF13575">
    <property type="entry name" value="DUF4135"/>
    <property type="match status" value="1"/>
</dbReference>
<dbReference type="Pfam" id="PF05147">
    <property type="entry name" value="LANC_like"/>
    <property type="match status" value="1"/>
</dbReference>
<evidence type="ECO:0000313" key="2">
    <source>
        <dbReference type="EMBL" id="SDG66203.1"/>
    </source>
</evidence>
<name>A0A1G7W2L5_9PSEU</name>
<dbReference type="OrthoDB" id="9148343at2"/>
<organism evidence="2 3">
    <name type="scientific">Lentzea fradiae</name>
    <dbReference type="NCBI Taxonomy" id="200378"/>
    <lineage>
        <taxon>Bacteria</taxon>
        <taxon>Bacillati</taxon>
        <taxon>Actinomycetota</taxon>
        <taxon>Actinomycetes</taxon>
        <taxon>Pseudonocardiales</taxon>
        <taxon>Pseudonocardiaceae</taxon>
        <taxon>Lentzea</taxon>
    </lineage>
</organism>
<gene>
    <name evidence="2" type="ORF">SAMN05216553_110118</name>
</gene>
<dbReference type="InterPro" id="IPR017146">
    <property type="entry name" value="Lanti_2_LanM"/>
</dbReference>
<dbReference type="RefSeq" id="WP_090052389.1">
    <property type="nucleotide sequence ID" value="NZ_FNCC01000010.1"/>
</dbReference>
<evidence type="ECO:0000313" key="3">
    <source>
        <dbReference type="Proteomes" id="UP000199623"/>
    </source>
</evidence>
<dbReference type="Proteomes" id="UP000199623">
    <property type="component" value="Unassembled WGS sequence"/>
</dbReference>
<dbReference type="NCBIfam" id="TIGR03897">
    <property type="entry name" value="lanti_2_LanM"/>
    <property type="match status" value="1"/>
</dbReference>
<dbReference type="AlphaFoldDB" id="A0A1G7W2L5"/>
<dbReference type="SMART" id="SM01260">
    <property type="entry name" value="LANC_like"/>
    <property type="match status" value="1"/>
</dbReference>
<evidence type="ECO:0000259" key="1">
    <source>
        <dbReference type="Pfam" id="PF13575"/>
    </source>
</evidence>
<dbReference type="STRING" id="200378.SAMN05216553_110118"/>
<protein>
    <submittedName>
        <fullName evidence="2">Type 2 lantibiotic biosynthesis protein LanM</fullName>
    </submittedName>
</protein>
<accession>A0A1G7W2L5</accession>
<dbReference type="SUPFAM" id="SSF158745">
    <property type="entry name" value="LanC-like"/>
    <property type="match status" value="1"/>
</dbReference>
<dbReference type="GO" id="GO:0031179">
    <property type="term" value="P:peptide modification"/>
    <property type="evidence" value="ECO:0007669"/>
    <property type="project" value="InterPro"/>
</dbReference>
<dbReference type="EMBL" id="FNCC01000010">
    <property type="protein sequence ID" value="SDG66203.1"/>
    <property type="molecule type" value="Genomic_DNA"/>
</dbReference>